<evidence type="ECO:0000256" key="1">
    <source>
        <dbReference type="SAM" id="MobiDB-lite"/>
    </source>
</evidence>
<evidence type="ECO:0000313" key="2">
    <source>
        <dbReference type="EMBL" id="MEI5906213.1"/>
    </source>
</evidence>
<sequence length="61" mass="6716">MKSGVGLLSSDRHLAKHVGNPDFRSDLTNDPELLHDEARQQRNAESGCSAATGIWQARRKS</sequence>
<organism evidence="2 3">
    <name type="scientific">Bacillus spongiae</name>
    <dbReference type="NCBI Taxonomy" id="2683610"/>
    <lineage>
        <taxon>Bacteria</taxon>
        <taxon>Bacillati</taxon>
        <taxon>Bacillota</taxon>
        <taxon>Bacilli</taxon>
        <taxon>Bacillales</taxon>
        <taxon>Bacillaceae</taxon>
        <taxon>Bacillus</taxon>
    </lineage>
</organism>
<dbReference type="EMBL" id="JBBAXC010000002">
    <property type="protein sequence ID" value="MEI5906213.1"/>
    <property type="molecule type" value="Genomic_DNA"/>
</dbReference>
<accession>A0ABU8HA91</accession>
<proteinExistence type="predicted"/>
<name>A0ABU8HA91_9BACI</name>
<reference evidence="2 3" key="1">
    <citation type="journal article" date="2018" name="J. Microbiol.">
        <title>Bacillus spongiae sp. nov., isolated from sponge of Jeju Island.</title>
        <authorList>
            <person name="Lee G.E."/>
            <person name="Im W.T."/>
            <person name="Park J.S."/>
        </authorList>
    </citation>
    <scope>NUCLEOTIDE SEQUENCE [LARGE SCALE GENOMIC DNA]</scope>
    <source>
        <strain evidence="2 3">135PIL107-10</strain>
    </source>
</reference>
<protein>
    <submittedName>
        <fullName evidence="2">Uncharacterized protein</fullName>
    </submittedName>
</protein>
<evidence type="ECO:0000313" key="3">
    <source>
        <dbReference type="Proteomes" id="UP001312865"/>
    </source>
</evidence>
<feature type="region of interest" description="Disordered" evidence="1">
    <location>
        <begin position="1"/>
        <end position="61"/>
    </location>
</feature>
<comment type="caution">
    <text evidence="2">The sequence shown here is derived from an EMBL/GenBank/DDBJ whole genome shotgun (WGS) entry which is preliminary data.</text>
</comment>
<gene>
    <name evidence="2" type="ORF">WAK64_03890</name>
</gene>
<keyword evidence="3" id="KW-1185">Reference proteome</keyword>
<feature type="compositionally biased region" description="Basic and acidic residues" evidence="1">
    <location>
        <begin position="23"/>
        <end position="42"/>
    </location>
</feature>
<dbReference type="RefSeq" id="WP_336585631.1">
    <property type="nucleotide sequence ID" value="NZ_JBBAXC010000002.1"/>
</dbReference>
<dbReference type="Proteomes" id="UP001312865">
    <property type="component" value="Unassembled WGS sequence"/>
</dbReference>